<dbReference type="AlphaFoldDB" id="A0A1B8GUX2"/>
<gene>
    <name evidence="3" type="ORF">VE01_02228</name>
</gene>
<dbReference type="GeneID" id="28835614"/>
<feature type="compositionally biased region" description="Low complexity" evidence="1">
    <location>
        <begin position="13"/>
        <end position="33"/>
    </location>
</feature>
<keyword evidence="2" id="KW-1133">Transmembrane helix</keyword>
<dbReference type="EMBL" id="KV460211">
    <property type="protein sequence ID" value="OBT99642.1"/>
    <property type="molecule type" value="Genomic_DNA"/>
</dbReference>
<dbReference type="RefSeq" id="XP_018133375.1">
    <property type="nucleotide sequence ID" value="XM_018271739.2"/>
</dbReference>
<reference evidence="3 4" key="1">
    <citation type="submission" date="2016-03" db="EMBL/GenBank/DDBJ databases">
        <title>Comparative genomics of Pseudogymnoascus destructans, the fungus causing white-nose syndrome of bats.</title>
        <authorList>
            <person name="Palmer J.M."/>
            <person name="Drees K.P."/>
            <person name="Foster J.T."/>
            <person name="Lindner D.L."/>
        </authorList>
    </citation>
    <scope>NUCLEOTIDE SEQUENCE [LARGE SCALE GENOMIC DNA]</scope>
    <source>
        <strain evidence="3 4">UAMH 10579</strain>
    </source>
</reference>
<sequence>MSNPIAPGVFPQTTTTPAKPTLPLAPTTSTPSSTNPSTYLFLLLLVAVLLLVTAFYLVSRRHRARAIAARHAGVRALALDVEALAGAQHPRTLSPSTPSPPRGWRFARLLRLPTRRRVVDEDADWELDVDEVGRAPPPYAGEWKEGGGNAGDDAGLPDYEEVCGGRMDEVGPRRSGEVGLAVPERIVRRGSEGDWRGGGRERDLEEGRRRESA</sequence>
<feature type="compositionally biased region" description="Basic and acidic residues" evidence="1">
    <location>
        <begin position="185"/>
        <end position="213"/>
    </location>
</feature>
<proteinExistence type="predicted"/>
<evidence type="ECO:0000313" key="3">
    <source>
        <dbReference type="EMBL" id="OBT99642.1"/>
    </source>
</evidence>
<protein>
    <submittedName>
        <fullName evidence="3">Uncharacterized protein</fullName>
    </submittedName>
</protein>
<dbReference type="STRING" id="342668.A0A1B8GUX2"/>
<keyword evidence="2" id="KW-0812">Transmembrane</keyword>
<feature type="region of interest" description="Disordered" evidence="1">
    <location>
        <begin position="1"/>
        <end position="33"/>
    </location>
</feature>
<organism evidence="3 4">
    <name type="scientific">Pseudogymnoascus verrucosus</name>
    <dbReference type="NCBI Taxonomy" id="342668"/>
    <lineage>
        <taxon>Eukaryota</taxon>
        <taxon>Fungi</taxon>
        <taxon>Dikarya</taxon>
        <taxon>Ascomycota</taxon>
        <taxon>Pezizomycotina</taxon>
        <taxon>Leotiomycetes</taxon>
        <taxon>Thelebolales</taxon>
        <taxon>Thelebolaceae</taxon>
        <taxon>Pseudogymnoascus</taxon>
    </lineage>
</organism>
<feature type="transmembrane region" description="Helical" evidence="2">
    <location>
        <begin position="39"/>
        <end position="58"/>
    </location>
</feature>
<name>A0A1B8GUX2_9PEZI</name>
<feature type="compositionally biased region" description="Basic and acidic residues" evidence="1">
    <location>
        <begin position="166"/>
        <end position="176"/>
    </location>
</feature>
<feature type="region of interest" description="Disordered" evidence="1">
    <location>
        <begin position="136"/>
        <end position="213"/>
    </location>
</feature>
<evidence type="ECO:0000256" key="1">
    <source>
        <dbReference type="SAM" id="MobiDB-lite"/>
    </source>
</evidence>
<keyword evidence="2" id="KW-0472">Membrane</keyword>
<dbReference type="Proteomes" id="UP000091956">
    <property type="component" value="Unassembled WGS sequence"/>
</dbReference>
<accession>A0A1B8GUX2</accession>
<keyword evidence="4" id="KW-1185">Reference proteome</keyword>
<dbReference type="OrthoDB" id="3440457at2759"/>
<evidence type="ECO:0000256" key="2">
    <source>
        <dbReference type="SAM" id="Phobius"/>
    </source>
</evidence>
<evidence type="ECO:0000313" key="4">
    <source>
        <dbReference type="Proteomes" id="UP000091956"/>
    </source>
</evidence>
<reference evidence="4" key="2">
    <citation type="journal article" date="2018" name="Nat. Commun.">
        <title>Extreme sensitivity to ultraviolet light in the fungal pathogen causing white-nose syndrome of bats.</title>
        <authorList>
            <person name="Palmer J.M."/>
            <person name="Drees K.P."/>
            <person name="Foster J.T."/>
            <person name="Lindner D.L."/>
        </authorList>
    </citation>
    <scope>NUCLEOTIDE SEQUENCE [LARGE SCALE GENOMIC DNA]</scope>
    <source>
        <strain evidence="4">UAMH 10579</strain>
    </source>
</reference>